<keyword evidence="4" id="KW-0479">Metal-binding</keyword>
<dbReference type="PANTHER" id="PTHR46193:SF18">
    <property type="entry name" value="HEXITOL PHOSPHATASE B"/>
    <property type="match status" value="1"/>
</dbReference>
<evidence type="ECO:0000313" key="12">
    <source>
        <dbReference type="Proteomes" id="UP000596857"/>
    </source>
</evidence>
<dbReference type="EC" id="5.4.2.6" evidence="9"/>
<dbReference type="PANTHER" id="PTHR46193">
    <property type="entry name" value="6-PHOSPHOGLUCONATE PHOSPHATASE"/>
    <property type="match status" value="1"/>
</dbReference>
<evidence type="ECO:0000256" key="4">
    <source>
        <dbReference type="ARBA" id="ARBA00022723"/>
    </source>
</evidence>
<dbReference type="InterPro" id="IPR023198">
    <property type="entry name" value="PGP-like_dom2"/>
</dbReference>
<dbReference type="GO" id="GO:0008801">
    <property type="term" value="F:beta-phosphoglucomutase activity"/>
    <property type="evidence" value="ECO:0007669"/>
    <property type="project" value="UniProtKB-EC"/>
</dbReference>
<comment type="caution">
    <text evidence="11">The sequence shown here is derived from an EMBL/GenBank/DDBJ whole genome shotgun (WGS) entry which is preliminary data.</text>
</comment>
<evidence type="ECO:0000256" key="8">
    <source>
        <dbReference type="ARBA" id="ARBA00044926"/>
    </source>
</evidence>
<dbReference type="RefSeq" id="WP_171717273.1">
    <property type="nucleotide sequence ID" value="NZ_WHOB01000027.1"/>
</dbReference>
<evidence type="ECO:0000256" key="1">
    <source>
        <dbReference type="ARBA" id="ARBA00001946"/>
    </source>
</evidence>
<dbReference type="Gene3D" id="3.40.50.1000">
    <property type="entry name" value="HAD superfamily/HAD-like"/>
    <property type="match status" value="1"/>
</dbReference>
<organism evidence="11 12">
    <name type="scientific">Paenibacillus phytohabitans</name>
    <dbReference type="NCBI Taxonomy" id="2654978"/>
    <lineage>
        <taxon>Bacteria</taxon>
        <taxon>Bacillati</taxon>
        <taxon>Bacillota</taxon>
        <taxon>Bacilli</taxon>
        <taxon>Bacillales</taxon>
        <taxon>Paenibacillaceae</taxon>
        <taxon>Paenibacillus</taxon>
    </lineage>
</organism>
<dbReference type="InterPro" id="IPR010972">
    <property type="entry name" value="Beta-PGM"/>
</dbReference>
<dbReference type="NCBIfam" id="TIGR01990">
    <property type="entry name" value="bPGM"/>
    <property type="match status" value="1"/>
</dbReference>
<reference evidence="11 12" key="1">
    <citation type="submission" date="2019-10" db="EMBL/GenBank/DDBJ databases">
        <title>Description of Paenibacillus terricola sp. nov.</title>
        <authorList>
            <person name="Carlier A."/>
            <person name="Qi S."/>
        </authorList>
    </citation>
    <scope>NUCLEOTIDE SEQUENCE [LARGE SCALE GENOMIC DNA]</scope>
    <source>
        <strain evidence="11 12">LMG 31459</strain>
    </source>
</reference>
<dbReference type="Proteomes" id="UP000596857">
    <property type="component" value="Unassembled WGS sequence"/>
</dbReference>
<dbReference type="EMBL" id="WHOB01000027">
    <property type="protein sequence ID" value="NOU79399.1"/>
    <property type="molecule type" value="Genomic_DNA"/>
</dbReference>
<dbReference type="Gene3D" id="1.10.150.240">
    <property type="entry name" value="Putative phosphatase, domain 2"/>
    <property type="match status" value="1"/>
</dbReference>
<dbReference type="NCBIfam" id="TIGR02009">
    <property type="entry name" value="PGMB-YQAB-SF"/>
    <property type="match status" value="1"/>
</dbReference>
<dbReference type="Pfam" id="PF00702">
    <property type="entry name" value="Hydrolase"/>
    <property type="match status" value="1"/>
</dbReference>
<keyword evidence="6 11" id="KW-0413">Isomerase</keyword>
<dbReference type="InterPro" id="IPR010976">
    <property type="entry name" value="B-phosphoglucomutase_hydrolase"/>
</dbReference>
<sequence>MLRAQPFEAAIFDLDGVIVDTAKFHYQAWKRLAGELGFDFSESTNEQLKGVSRMESLELLLRSGGITDLTAERKEELASRKNEWYKELLDTLTPGDVLPGVSGFLGLLRSRGVRTAIASASKNAPLILEKVNIRPLFDAVADGNTIGRAKPDPEVFLQAGRLLGVAPAACFVFEDAAAGVEGAIRAGMRVVGIGDGALLARAHLTIASFEQLEPVFLLSHIGLNGDSGRGDCSNEE</sequence>
<dbReference type="CDD" id="cd02598">
    <property type="entry name" value="HAD_BPGM"/>
    <property type="match status" value="1"/>
</dbReference>
<dbReference type="SUPFAM" id="SSF56784">
    <property type="entry name" value="HAD-like"/>
    <property type="match status" value="1"/>
</dbReference>
<comment type="similarity">
    <text evidence="2">Belongs to the HAD-like hydrolase superfamily. CbbY/CbbZ/Gph/YieH family.</text>
</comment>
<dbReference type="InterPro" id="IPR023214">
    <property type="entry name" value="HAD_sf"/>
</dbReference>
<proteinExistence type="inferred from homology"/>
<evidence type="ECO:0000256" key="9">
    <source>
        <dbReference type="ARBA" id="ARBA00044968"/>
    </source>
</evidence>
<keyword evidence="3" id="KW-0597">Phosphoprotein</keyword>
<dbReference type="NCBIfam" id="TIGR01509">
    <property type="entry name" value="HAD-SF-IA-v3"/>
    <property type="match status" value="1"/>
</dbReference>
<evidence type="ECO:0000256" key="6">
    <source>
        <dbReference type="ARBA" id="ARBA00023235"/>
    </source>
</evidence>
<evidence type="ECO:0000256" key="10">
    <source>
        <dbReference type="ARBA" id="ARBA00044991"/>
    </source>
</evidence>
<name>A0ABX1YI64_9BACL</name>
<comment type="cofactor">
    <cofactor evidence="1">
        <name>Mg(2+)</name>
        <dbReference type="ChEBI" id="CHEBI:18420"/>
    </cofactor>
</comment>
<evidence type="ECO:0000256" key="2">
    <source>
        <dbReference type="ARBA" id="ARBA00006171"/>
    </source>
</evidence>
<evidence type="ECO:0000256" key="5">
    <source>
        <dbReference type="ARBA" id="ARBA00022842"/>
    </source>
</evidence>
<dbReference type="SFLD" id="SFLDS00003">
    <property type="entry name" value="Haloacid_Dehalogenase"/>
    <property type="match status" value="1"/>
</dbReference>
<protein>
    <recommendedName>
        <fullName evidence="10">Beta-phosphoglucomutase</fullName>
        <ecNumber evidence="9">5.4.2.6</ecNumber>
    </recommendedName>
</protein>
<keyword evidence="12" id="KW-1185">Reference proteome</keyword>
<dbReference type="InterPro" id="IPR036412">
    <property type="entry name" value="HAD-like_sf"/>
</dbReference>
<dbReference type="InterPro" id="IPR051600">
    <property type="entry name" value="Beta-PGM-like"/>
</dbReference>
<dbReference type="InterPro" id="IPR006439">
    <property type="entry name" value="HAD-SF_hydro_IA"/>
</dbReference>
<evidence type="ECO:0000256" key="3">
    <source>
        <dbReference type="ARBA" id="ARBA00022553"/>
    </source>
</evidence>
<keyword evidence="7" id="KW-0119">Carbohydrate metabolism</keyword>
<dbReference type="SFLD" id="SFLDG01135">
    <property type="entry name" value="C1.5.6:_HAD__Beta-PGM__Phospha"/>
    <property type="match status" value="1"/>
</dbReference>
<comment type="catalytic activity">
    <reaction evidence="8">
        <text>beta-D-glucose 1-phosphate = beta-D-glucose 6-phosphate</text>
        <dbReference type="Rhea" id="RHEA:20113"/>
        <dbReference type="ChEBI" id="CHEBI:57684"/>
        <dbReference type="ChEBI" id="CHEBI:58247"/>
        <dbReference type="EC" id="5.4.2.6"/>
    </reaction>
</comment>
<keyword evidence="5" id="KW-0460">Magnesium</keyword>
<accession>A0ABX1YI64</accession>
<evidence type="ECO:0000256" key="7">
    <source>
        <dbReference type="ARBA" id="ARBA00023277"/>
    </source>
</evidence>
<gene>
    <name evidence="11" type="primary">pgmB</name>
    <name evidence="11" type="ORF">GC101_10965</name>
</gene>
<evidence type="ECO:0000313" key="11">
    <source>
        <dbReference type="EMBL" id="NOU79399.1"/>
    </source>
</evidence>
<dbReference type="SFLD" id="SFLDG01129">
    <property type="entry name" value="C1.5:_HAD__Beta-PGM__Phosphata"/>
    <property type="match status" value="1"/>
</dbReference>